<reference evidence="2" key="1">
    <citation type="journal article" date="2019" name="Int. J. Syst. Evol. Microbiol.">
        <title>The Global Catalogue of Microorganisms (GCM) 10K type strain sequencing project: providing services to taxonomists for standard genome sequencing and annotation.</title>
        <authorList>
            <consortium name="The Broad Institute Genomics Platform"/>
            <consortium name="The Broad Institute Genome Sequencing Center for Infectious Disease"/>
            <person name="Wu L."/>
            <person name="Ma J."/>
        </authorList>
    </citation>
    <scope>NUCLEOTIDE SEQUENCE [LARGE SCALE GENOMIC DNA]</scope>
    <source>
        <strain evidence="2">KCTC 22157</strain>
    </source>
</reference>
<evidence type="ECO:0008006" key="3">
    <source>
        <dbReference type="Google" id="ProtNLM"/>
    </source>
</evidence>
<dbReference type="EMBL" id="BMXO01000026">
    <property type="protein sequence ID" value="GGW71691.1"/>
    <property type="molecule type" value="Genomic_DNA"/>
</dbReference>
<organism evidence="1 2">
    <name type="scientific">Halomonas johnsoniae</name>
    <dbReference type="NCBI Taxonomy" id="502832"/>
    <lineage>
        <taxon>Bacteria</taxon>
        <taxon>Pseudomonadati</taxon>
        <taxon>Pseudomonadota</taxon>
        <taxon>Gammaproteobacteria</taxon>
        <taxon>Oceanospirillales</taxon>
        <taxon>Halomonadaceae</taxon>
        <taxon>Halomonas</taxon>
    </lineage>
</organism>
<proteinExistence type="predicted"/>
<dbReference type="Proteomes" id="UP000647585">
    <property type="component" value="Unassembled WGS sequence"/>
</dbReference>
<evidence type="ECO:0000313" key="2">
    <source>
        <dbReference type="Proteomes" id="UP000647585"/>
    </source>
</evidence>
<protein>
    <recommendedName>
        <fullName evidence="3">Secreted protein</fullName>
    </recommendedName>
</protein>
<keyword evidence="2" id="KW-1185">Reference proteome</keyword>
<gene>
    <name evidence="1" type="ORF">GCM10007158_35010</name>
</gene>
<accession>A0ABQ2WWA7</accession>
<comment type="caution">
    <text evidence="1">The sequence shown here is derived from an EMBL/GenBank/DDBJ whole genome shotgun (WGS) entry which is preliminary data.</text>
</comment>
<evidence type="ECO:0000313" key="1">
    <source>
        <dbReference type="EMBL" id="GGW71691.1"/>
    </source>
</evidence>
<sequence length="73" mass="8510">MRFVQLNLFCPLYNALTVTATVHVLRIQVKRHQLTCWLCLEREVGASGSPYWHILRAINGDDAYLQRQRLLAQ</sequence>
<name>A0ABQ2WWA7_9GAMM</name>